<name>X0SWV3_9ZZZZ</name>
<dbReference type="PANTHER" id="PTHR30314">
    <property type="entry name" value="CELL DIVISION PROTEIN FTSZ-RELATED"/>
    <property type="match status" value="1"/>
</dbReference>
<feature type="region of interest" description="Disordered" evidence="3">
    <location>
        <begin position="148"/>
        <end position="176"/>
    </location>
</feature>
<dbReference type="InterPro" id="IPR024757">
    <property type="entry name" value="FtsZ_C"/>
</dbReference>
<dbReference type="GO" id="GO:0005737">
    <property type="term" value="C:cytoplasm"/>
    <property type="evidence" value="ECO:0007669"/>
    <property type="project" value="TreeGrafter"/>
</dbReference>
<evidence type="ECO:0000256" key="2">
    <source>
        <dbReference type="ARBA" id="ARBA00023134"/>
    </source>
</evidence>
<dbReference type="SUPFAM" id="SSF55307">
    <property type="entry name" value="Tubulin C-terminal domain-like"/>
    <property type="match status" value="1"/>
</dbReference>
<feature type="compositionally biased region" description="Basic residues" evidence="3">
    <location>
        <begin position="148"/>
        <end position="160"/>
    </location>
</feature>
<dbReference type="Gene3D" id="3.30.1330.20">
    <property type="entry name" value="Tubulin/FtsZ, C-terminal domain"/>
    <property type="match status" value="1"/>
</dbReference>
<dbReference type="AlphaFoldDB" id="X0SWV3"/>
<dbReference type="InterPro" id="IPR018316">
    <property type="entry name" value="Tubulin/FtsZ_2-layer-sand-dom"/>
</dbReference>
<evidence type="ECO:0000256" key="1">
    <source>
        <dbReference type="ARBA" id="ARBA00022741"/>
    </source>
</evidence>
<dbReference type="InterPro" id="IPR045061">
    <property type="entry name" value="FtsZ/CetZ"/>
</dbReference>
<sequence>FIKNMSEALSLPGLMNLDFADMNAIMRQGGICAIGFGEGAGDAKVEEAVERALNSQLLDIGDIREAKGALVYVEGGEDMTLEDVNRAGELVLDRVSPDARVTWGARVTSDLEDRMKVTVVLAGVDSPFLSDFPKPSFETAKEKPKKVLVAKKSVAKPKAKPKTEKAKKSVKLARSK</sequence>
<dbReference type="Pfam" id="PF12327">
    <property type="entry name" value="FtsZ_C"/>
    <property type="match status" value="1"/>
</dbReference>
<protein>
    <recommendedName>
        <fullName evidence="4">Tubulin/FtsZ 2-layer sandwich domain-containing protein</fullName>
    </recommendedName>
</protein>
<dbReference type="EMBL" id="BARS01005076">
    <property type="protein sequence ID" value="GAF68290.1"/>
    <property type="molecule type" value="Genomic_DNA"/>
</dbReference>
<proteinExistence type="predicted"/>
<dbReference type="GO" id="GO:0005525">
    <property type="term" value="F:GTP binding"/>
    <property type="evidence" value="ECO:0007669"/>
    <property type="project" value="UniProtKB-KW"/>
</dbReference>
<dbReference type="InterPro" id="IPR037103">
    <property type="entry name" value="Tubulin/FtsZ-like_C"/>
</dbReference>
<organism evidence="5">
    <name type="scientific">marine sediment metagenome</name>
    <dbReference type="NCBI Taxonomy" id="412755"/>
    <lineage>
        <taxon>unclassified sequences</taxon>
        <taxon>metagenomes</taxon>
        <taxon>ecological metagenomes</taxon>
    </lineage>
</organism>
<reference evidence="5" key="1">
    <citation type="journal article" date="2014" name="Front. Microbiol.">
        <title>High frequency of phylogenetically diverse reductive dehalogenase-homologous genes in deep subseafloor sedimentary metagenomes.</title>
        <authorList>
            <person name="Kawai M."/>
            <person name="Futagami T."/>
            <person name="Toyoda A."/>
            <person name="Takaki Y."/>
            <person name="Nishi S."/>
            <person name="Hori S."/>
            <person name="Arai W."/>
            <person name="Tsubouchi T."/>
            <person name="Morono Y."/>
            <person name="Uchiyama I."/>
            <person name="Ito T."/>
            <person name="Fujiyama A."/>
            <person name="Inagaki F."/>
            <person name="Takami H."/>
        </authorList>
    </citation>
    <scope>NUCLEOTIDE SEQUENCE</scope>
    <source>
        <strain evidence="5">Expedition CK06-06</strain>
    </source>
</reference>
<comment type="caution">
    <text evidence="5">The sequence shown here is derived from an EMBL/GenBank/DDBJ whole genome shotgun (WGS) entry which is preliminary data.</text>
</comment>
<dbReference type="PANTHER" id="PTHR30314:SF3">
    <property type="entry name" value="MITOCHONDRIAL DIVISION PROTEIN FSZA"/>
    <property type="match status" value="1"/>
</dbReference>
<accession>X0SWV3</accession>
<dbReference type="GO" id="GO:0032153">
    <property type="term" value="C:cell division site"/>
    <property type="evidence" value="ECO:0007669"/>
    <property type="project" value="TreeGrafter"/>
</dbReference>
<keyword evidence="1" id="KW-0547">Nucleotide-binding</keyword>
<evidence type="ECO:0000256" key="3">
    <source>
        <dbReference type="SAM" id="MobiDB-lite"/>
    </source>
</evidence>
<dbReference type="GO" id="GO:0003924">
    <property type="term" value="F:GTPase activity"/>
    <property type="evidence" value="ECO:0007669"/>
    <property type="project" value="InterPro"/>
</dbReference>
<dbReference type="InterPro" id="IPR008280">
    <property type="entry name" value="Tub_FtsZ_C"/>
</dbReference>
<feature type="domain" description="Tubulin/FtsZ 2-layer sandwich" evidence="4">
    <location>
        <begin position="15"/>
        <end position="133"/>
    </location>
</feature>
<keyword evidence="2" id="KW-0342">GTP-binding</keyword>
<evidence type="ECO:0000313" key="5">
    <source>
        <dbReference type="EMBL" id="GAF68290.1"/>
    </source>
</evidence>
<feature type="non-terminal residue" evidence="5">
    <location>
        <position position="1"/>
    </location>
</feature>
<dbReference type="SMART" id="SM00865">
    <property type="entry name" value="Tubulin_C"/>
    <property type="match status" value="1"/>
</dbReference>
<dbReference type="GO" id="GO:0051301">
    <property type="term" value="P:cell division"/>
    <property type="evidence" value="ECO:0007669"/>
    <property type="project" value="TreeGrafter"/>
</dbReference>
<gene>
    <name evidence="5" type="ORF">S01H1_09937</name>
</gene>
<evidence type="ECO:0000259" key="4">
    <source>
        <dbReference type="SMART" id="SM00865"/>
    </source>
</evidence>